<protein>
    <submittedName>
        <fullName evidence="1">Uncharacterized protein</fullName>
    </submittedName>
</protein>
<gene>
    <name evidence="1" type="ORF">PIB30_008317</name>
</gene>
<organism evidence="1 2">
    <name type="scientific">Stylosanthes scabra</name>
    <dbReference type="NCBI Taxonomy" id="79078"/>
    <lineage>
        <taxon>Eukaryota</taxon>
        <taxon>Viridiplantae</taxon>
        <taxon>Streptophyta</taxon>
        <taxon>Embryophyta</taxon>
        <taxon>Tracheophyta</taxon>
        <taxon>Spermatophyta</taxon>
        <taxon>Magnoliopsida</taxon>
        <taxon>eudicotyledons</taxon>
        <taxon>Gunneridae</taxon>
        <taxon>Pentapetalae</taxon>
        <taxon>rosids</taxon>
        <taxon>fabids</taxon>
        <taxon>Fabales</taxon>
        <taxon>Fabaceae</taxon>
        <taxon>Papilionoideae</taxon>
        <taxon>50 kb inversion clade</taxon>
        <taxon>dalbergioids sensu lato</taxon>
        <taxon>Dalbergieae</taxon>
        <taxon>Pterocarpus clade</taxon>
        <taxon>Stylosanthes</taxon>
    </lineage>
</organism>
<accession>A0ABU6S598</accession>
<dbReference type="Proteomes" id="UP001341840">
    <property type="component" value="Unassembled WGS sequence"/>
</dbReference>
<proteinExistence type="predicted"/>
<evidence type="ECO:0000313" key="2">
    <source>
        <dbReference type="Proteomes" id="UP001341840"/>
    </source>
</evidence>
<dbReference type="EMBL" id="JASCZI010060433">
    <property type="protein sequence ID" value="MED6131278.1"/>
    <property type="molecule type" value="Genomic_DNA"/>
</dbReference>
<sequence>MTKIAQALSHNKELSRSQTCNPRLALHRRRRTQARSSFLLTLPHPNRCWKFILFVVSPLSCCVVSILHRCHPLSKVKDVTIFRLRGEGEGHGINNLGLKIGVATQSVLVGTLSAPTWLGRVIIRLGAGRVPNGAVF</sequence>
<keyword evidence="2" id="KW-1185">Reference proteome</keyword>
<name>A0ABU6S598_9FABA</name>
<evidence type="ECO:0000313" key="1">
    <source>
        <dbReference type="EMBL" id="MED6131278.1"/>
    </source>
</evidence>
<comment type="caution">
    <text evidence="1">The sequence shown here is derived from an EMBL/GenBank/DDBJ whole genome shotgun (WGS) entry which is preliminary data.</text>
</comment>
<reference evidence="1 2" key="1">
    <citation type="journal article" date="2023" name="Plants (Basel)">
        <title>Bridging the Gap: Combining Genomics and Transcriptomics Approaches to Understand Stylosanthes scabra, an Orphan Legume from the Brazilian Caatinga.</title>
        <authorList>
            <person name="Ferreira-Neto J.R.C."/>
            <person name="da Silva M.D."/>
            <person name="Binneck E."/>
            <person name="de Melo N.F."/>
            <person name="da Silva R.H."/>
            <person name="de Melo A.L.T.M."/>
            <person name="Pandolfi V."/>
            <person name="Bustamante F.O."/>
            <person name="Brasileiro-Vidal A.C."/>
            <person name="Benko-Iseppon A.M."/>
        </authorList>
    </citation>
    <scope>NUCLEOTIDE SEQUENCE [LARGE SCALE GENOMIC DNA]</scope>
    <source>
        <tissue evidence="1">Leaves</tissue>
    </source>
</reference>